<dbReference type="InParanoid" id="A0A165B770"/>
<protein>
    <recommendedName>
        <fullName evidence="3">F-box domain-containing protein</fullName>
    </recommendedName>
</protein>
<dbReference type="RefSeq" id="XP_040758143.1">
    <property type="nucleotide sequence ID" value="XM_040913484.1"/>
</dbReference>
<dbReference type="OrthoDB" id="2753739at2759"/>
<dbReference type="Proteomes" id="UP000076871">
    <property type="component" value="Unassembled WGS sequence"/>
</dbReference>
<evidence type="ECO:0000313" key="1">
    <source>
        <dbReference type="EMBL" id="KZT00403.1"/>
    </source>
</evidence>
<gene>
    <name evidence="1" type="ORF">LAESUDRAFT_764680</name>
</gene>
<keyword evidence="2" id="KW-1185">Reference proteome</keyword>
<name>A0A165B770_9APHY</name>
<dbReference type="SUPFAM" id="SSF81383">
    <property type="entry name" value="F-box domain"/>
    <property type="match status" value="1"/>
</dbReference>
<evidence type="ECO:0000313" key="2">
    <source>
        <dbReference type="Proteomes" id="UP000076871"/>
    </source>
</evidence>
<dbReference type="GeneID" id="63830512"/>
<dbReference type="InterPro" id="IPR036047">
    <property type="entry name" value="F-box-like_dom_sf"/>
</dbReference>
<dbReference type="EMBL" id="KV427687">
    <property type="protein sequence ID" value="KZT00403.1"/>
    <property type="molecule type" value="Genomic_DNA"/>
</dbReference>
<reference evidence="1 2" key="1">
    <citation type="journal article" date="2016" name="Mol. Biol. Evol.">
        <title>Comparative Genomics of Early-Diverging Mushroom-Forming Fungi Provides Insights into the Origins of Lignocellulose Decay Capabilities.</title>
        <authorList>
            <person name="Nagy L.G."/>
            <person name="Riley R."/>
            <person name="Tritt A."/>
            <person name="Adam C."/>
            <person name="Daum C."/>
            <person name="Floudas D."/>
            <person name="Sun H."/>
            <person name="Yadav J.S."/>
            <person name="Pangilinan J."/>
            <person name="Larsson K.H."/>
            <person name="Matsuura K."/>
            <person name="Barry K."/>
            <person name="Labutti K."/>
            <person name="Kuo R."/>
            <person name="Ohm R.A."/>
            <person name="Bhattacharya S.S."/>
            <person name="Shirouzu T."/>
            <person name="Yoshinaga Y."/>
            <person name="Martin F.M."/>
            <person name="Grigoriev I.V."/>
            <person name="Hibbett D.S."/>
        </authorList>
    </citation>
    <scope>NUCLEOTIDE SEQUENCE [LARGE SCALE GENOMIC DNA]</scope>
    <source>
        <strain evidence="1 2">93-53</strain>
    </source>
</reference>
<organism evidence="1 2">
    <name type="scientific">Laetiporus sulphureus 93-53</name>
    <dbReference type="NCBI Taxonomy" id="1314785"/>
    <lineage>
        <taxon>Eukaryota</taxon>
        <taxon>Fungi</taxon>
        <taxon>Dikarya</taxon>
        <taxon>Basidiomycota</taxon>
        <taxon>Agaricomycotina</taxon>
        <taxon>Agaricomycetes</taxon>
        <taxon>Polyporales</taxon>
        <taxon>Laetiporus</taxon>
    </lineage>
</organism>
<accession>A0A165B770</accession>
<dbReference type="AlphaFoldDB" id="A0A165B770"/>
<evidence type="ECO:0008006" key="3">
    <source>
        <dbReference type="Google" id="ProtNLM"/>
    </source>
</evidence>
<sequence>MGRKFKSNKVLRRLARMFKRKRHHSKLNGPDDCTQLQAGPSFPLEIFELIIDFVWPDRQALFACSLTCKAWLHRSRHNLFYSIQLRRQEHLTQLSSMVEAEPRLGRIVRELFVVPYHMQSQLFGSFPFTLGGQLPNVNRLRIDIRRDYYPYVHPDFFCAFSRFSSITTLEIHRIQFPTFGDYVMLVCALPRLTSLSCWMVDWLKKTYDPALLKEHDGRLPLNHLSMRQMNWSAELADFLLAIASIADLQSLSTYFLGSQEVEHVNRLLETAGSSLRRFAIGLPPSSGLRSQNKLISPWDGHLPRLVHNTRLSTLQLDFDGGNDWASEFLPSISSSLISDVTVRWPPLPKPLKLKHYHCDKIDIALCLPQFKKLERVVFQVVGNFDIAFASACRVEILSRFPLLAARNIVEVEIVTADDS</sequence>
<proteinExistence type="predicted"/>